<evidence type="ECO:0000256" key="3">
    <source>
        <dbReference type="ARBA" id="ARBA00006006"/>
    </source>
</evidence>
<organism evidence="13 14">
    <name type="scientific">Streptomyces capitiformicae</name>
    <dbReference type="NCBI Taxonomy" id="2014920"/>
    <lineage>
        <taxon>Bacteria</taxon>
        <taxon>Bacillati</taxon>
        <taxon>Actinomycetota</taxon>
        <taxon>Actinomycetes</taxon>
        <taxon>Kitasatosporales</taxon>
        <taxon>Streptomycetaceae</taxon>
        <taxon>Streptomyces</taxon>
    </lineage>
</organism>
<dbReference type="InterPro" id="IPR001842">
    <property type="entry name" value="Peptidase_M36"/>
</dbReference>
<keyword evidence="6" id="KW-0479">Metal-binding</keyword>
<dbReference type="PANTHER" id="PTHR33478">
    <property type="entry name" value="EXTRACELLULAR METALLOPROTEINASE MEP"/>
    <property type="match status" value="1"/>
</dbReference>
<dbReference type="InterPro" id="IPR011096">
    <property type="entry name" value="FTP_domain"/>
</dbReference>
<sequence>MTQLIDKRDLQYDRLARVRGAEAFLAQTDRVAESVHHTLIADDSKVNRFTGHLTELRVEGAPADLAERAGAEAADGDYIVRAKEYLSSVSEAIGFAAGEPAEFEADPKVTSTSGGMRVVSLQQTLNGIDVWGMAPKVWLRQDGTVDRVVGDTASVPSNVPTMPAVPVETALAAGAAKAAEPVTIDGLFGTDELPALDLSEGLRRLSSQARNDQPMTFDKGAFDEAIPARLVYFYMGDTVRLAWSFRFSRAKGAVQYHALVEADERTPDKAAPQVLYLQDLTNHVVGGLVFRQNPAETGYALASFPLPLSDYPVEPPPEPLPGFPGPWAERQNGQVATAGNNVHAVDGDTGESFKVGVDTSGNGVFAPNPDTPEQLVTNIFFFCNYMHDFFVMLDFTEEHGNFQTVNFSGLGHGADPVVALAHPGPVFGTANMLTPPDGRAAEMNMGLVAGTGRHTANDAHVVFHEFTHGVTNRLVGGLHDANGLREDQSRAMGEGWSDYFALTIPNFFREREHIVVGAWVVDDPGGIRQRPYDDRYPGGFGDIGQAKGGLDYTRIHNVGEIWCAALMEMTRRISAELGSKERGYRVAWQAVVDGLKLTPKNPSFLTARGAILRALKDLKGTAFTEAEYPEVRKAAWGSFARYGMGFDAFCPNASFFGCRAGIQLPPAGHED</sequence>
<keyword evidence="14" id="KW-1185">Reference proteome</keyword>
<dbReference type="InterPro" id="IPR050371">
    <property type="entry name" value="Fungal_virulence_M36"/>
</dbReference>
<reference evidence="13" key="2">
    <citation type="submission" date="2020-09" db="EMBL/GenBank/DDBJ databases">
        <authorList>
            <person name="Sun Q."/>
            <person name="Zhou Y."/>
        </authorList>
    </citation>
    <scope>NUCLEOTIDE SEQUENCE</scope>
    <source>
        <strain evidence="13">CGMCC 4.7403</strain>
    </source>
</reference>
<keyword evidence="4" id="KW-0964">Secreted</keyword>
<comment type="caution">
    <text evidence="13">The sequence shown here is derived from an EMBL/GenBank/DDBJ whole genome shotgun (WGS) entry which is preliminary data.</text>
</comment>
<keyword evidence="7" id="KW-0732">Signal</keyword>
<evidence type="ECO:0000259" key="12">
    <source>
        <dbReference type="Pfam" id="PF07504"/>
    </source>
</evidence>
<comment type="cofactor">
    <cofactor evidence="1">
        <name>Zn(2+)</name>
        <dbReference type="ChEBI" id="CHEBI:29105"/>
    </cofactor>
</comment>
<dbReference type="EMBL" id="BNAT01000002">
    <property type="protein sequence ID" value="GHH82370.1"/>
    <property type="molecule type" value="Genomic_DNA"/>
</dbReference>
<evidence type="ECO:0000313" key="14">
    <source>
        <dbReference type="Proteomes" id="UP000603227"/>
    </source>
</evidence>
<comment type="similarity">
    <text evidence="3">Belongs to the peptidase M36 family.</text>
</comment>
<dbReference type="Gene3D" id="1.10.390.10">
    <property type="entry name" value="Neutral Protease Domain 2"/>
    <property type="match status" value="1"/>
</dbReference>
<dbReference type="InterPro" id="IPR027268">
    <property type="entry name" value="Peptidase_M4/M1_CTD_sf"/>
</dbReference>
<dbReference type="GO" id="GO:0005615">
    <property type="term" value="C:extracellular space"/>
    <property type="evidence" value="ECO:0007669"/>
    <property type="project" value="InterPro"/>
</dbReference>
<protein>
    <recommendedName>
        <fullName evidence="12">FTP domain-containing protein</fullName>
    </recommendedName>
</protein>
<evidence type="ECO:0000256" key="6">
    <source>
        <dbReference type="ARBA" id="ARBA00022723"/>
    </source>
</evidence>
<dbReference type="RefSeq" id="WP_189780817.1">
    <property type="nucleotide sequence ID" value="NZ_BNAT01000002.1"/>
</dbReference>
<feature type="domain" description="FTP" evidence="12">
    <location>
        <begin position="110"/>
        <end position="151"/>
    </location>
</feature>
<reference evidence="13" key="1">
    <citation type="journal article" date="2014" name="Int. J. Syst. Evol. Microbiol.">
        <title>Complete genome sequence of Corynebacterium casei LMG S-19264T (=DSM 44701T), isolated from a smear-ripened cheese.</title>
        <authorList>
            <consortium name="US DOE Joint Genome Institute (JGI-PGF)"/>
            <person name="Walter F."/>
            <person name="Albersmeier A."/>
            <person name="Kalinowski J."/>
            <person name="Ruckert C."/>
        </authorList>
    </citation>
    <scope>NUCLEOTIDE SEQUENCE</scope>
    <source>
        <strain evidence="13">CGMCC 4.7403</strain>
    </source>
</reference>
<comment type="subcellular location">
    <subcellularLocation>
        <location evidence="2">Secreted</location>
    </subcellularLocation>
</comment>
<evidence type="ECO:0000256" key="5">
    <source>
        <dbReference type="ARBA" id="ARBA00022670"/>
    </source>
</evidence>
<dbReference type="Proteomes" id="UP000603227">
    <property type="component" value="Unassembled WGS sequence"/>
</dbReference>
<dbReference type="Pfam" id="PF07504">
    <property type="entry name" value="FTP"/>
    <property type="match status" value="1"/>
</dbReference>
<dbReference type="AlphaFoldDB" id="A0A919GDA7"/>
<evidence type="ECO:0000256" key="1">
    <source>
        <dbReference type="ARBA" id="ARBA00001947"/>
    </source>
</evidence>
<accession>A0A919GDA7</accession>
<evidence type="ECO:0000256" key="11">
    <source>
        <dbReference type="ARBA" id="ARBA00023145"/>
    </source>
</evidence>
<proteinExistence type="inferred from homology"/>
<dbReference type="GO" id="GO:0008270">
    <property type="term" value="F:zinc ion binding"/>
    <property type="evidence" value="ECO:0007669"/>
    <property type="project" value="InterPro"/>
</dbReference>
<keyword evidence="5" id="KW-0645">Protease</keyword>
<evidence type="ECO:0000256" key="8">
    <source>
        <dbReference type="ARBA" id="ARBA00022801"/>
    </source>
</evidence>
<dbReference type="Pfam" id="PF02128">
    <property type="entry name" value="Peptidase_M36"/>
    <property type="match status" value="1"/>
</dbReference>
<gene>
    <name evidence="13" type="ORF">GCM10017771_06370</name>
</gene>
<dbReference type="GO" id="GO:0006508">
    <property type="term" value="P:proteolysis"/>
    <property type="evidence" value="ECO:0007669"/>
    <property type="project" value="UniProtKB-KW"/>
</dbReference>
<keyword evidence="10" id="KW-0482">Metalloprotease</keyword>
<evidence type="ECO:0000256" key="4">
    <source>
        <dbReference type="ARBA" id="ARBA00022525"/>
    </source>
</evidence>
<keyword evidence="8" id="KW-0378">Hydrolase</keyword>
<dbReference type="Gene3D" id="3.10.170.10">
    <property type="match status" value="1"/>
</dbReference>
<evidence type="ECO:0000256" key="10">
    <source>
        <dbReference type="ARBA" id="ARBA00023049"/>
    </source>
</evidence>
<dbReference type="PANTHER" id="PTHR33478:SF1">
    <property type="entry name" value="EXTRACELLULAR METALLOPROTEINASE MEP"/>
    <property type="match status" value="1"/>
</dbReference>
<name>A0A919GDA7_9ACTN</name>
<keyword evidence="9" id="KW-0862">Zinc</keyword>
<dbReference type="GO" id="GO:0004222">
    <property type="term" value="F:metalloendopeptidase activity"/>
    <property type="evidence" value="ECO:0007669"/>
    <property type="project" value="InterPro"/>
</dbReference>
<evidence type="ECO:0000256" key="7">
    <source>
        <dbReference type="ARBA" id="ARBA00022729"/>
    </source>
</evidence>
<keyword evidence="11" id="KW-0865">Zymogen</keyword>
<dbReference type="SUPFAM" id="SSF55486">
    <property type="entry name" value="Metalloproteases ('zincins'), catalytic domain"/>
    <property type="match status" value="1"/>
</dbReference>
<evidence type="ECO:0000313" key="13">
    <source>
        <dbReference type="EMBL" id="GHH82370.1"/>
    </source>
</evidence>
<evidence type="ECO:0000256" key="9">
    <source>
        <dbReference type="ARBA" id="ARBA00022833"/>
    </source>
</evidence>
<evidence type="ECO:0000256" key="2">
    <source>
        <dbReference type="ARBA" id="ARBA00004613"/>
    </source>
</evidence>